<dbReference type="Proteomes" id="UP000275663">
    <property type="component" value="Chromosome"/>
</dbReference>
<accession>A0A3Q9BRE6</accession>
<keyword evidence="2" id="KW-1185">Reference proteome</keyword>
<dbReference type="OrthoDB" id="8235233at2"/>
<dbReference type="RefSeq" id="WP_126127334.1">
    <property type="nucleotide sequence ID" value="NZ_CP034464.1"/>
</dbReference>
<dbReference type="EMBL" id="CP034464">
    <property type="protein sequence ID" value="AZP11952.1"/>
    <property type="molecule type" value="Genomic_DNA"/>
</dbReference>
<dbReference type="KEGG" id="upv:EJN92_07990"/>
<proteinExistence type="predicted"/>
<reference evidence="1 2" key="1">
    <citation type="journal article" date="2011" name="Int. J. Syst. Evol. Microbiol.">
        <title>Description of Undibacterium oligocarboniphilum sp. nov., isolated from purified water, and Undibacterium pigrum strain CCUG 49012 as the type strain of Undibacterium parvum sp. nov., and emended descriptions of the genus Undibacterium and the species Undibacterium pigrum.</title>
        <authorList>
            <person name="Eder W."/>
            <person name="Wanner G."/>
            <person name="Ludwig W."/>
            <person name="Busse H.J."/>
            <person name="Ziemke-Kageler F."/>
            <person name="Lang E."/>
        </authorList>
    </citation>
    <scope>NUCLEOTIDE SEQUENCE [LARGE SCALE GENOMIC DNA]</scope>
    <source>
        <strain evidence="1 2">DSM 23061</strain>
    </source>
</reference>
<evidence type="ECO:0000313" key="2">
    <source>
        <dbReference type="Proteomes" id="UP000275663"/>
    </source>
</evidence>
<dbReference type="InterPro" id="IPR046500">
    <property type="entry name" value="DUF6678"/>
</dbReference>
<sequence length="128" mass="15565">MNPKLLKIRNERQLVSVMNSTKWKELCNAFEVENEINPNVRYKRIDSSVIYGFSPVWWNEMFDESPAIEWVDFELVRREFRGHLISDKEIDISEEIFRIMARFNIPYSIEQSYLRIWGYLNQNERPAW</sequence>
<protein>
    <submittedName>
        <fullName evidence="1">Uncharacterized protein</fullName>
    </submittedName>
</protein>
<dbReference type="AlphaFoldDB" id="A0A3Q9BRE6"/>
<evidence type="ECO:0000313" key="1">
    <source>
        <dbReference type="EMBL" id="AZP11952.1"/>
    </source>
</evidence>
<name>A0A3Q9BRE6_9BURK</name>
<organism evidence="1 2">
    <name type="scientific">Undibacterium parvum</name>
    <dbReference type="NCBI Taxonomy" id="401471"/>
    <lineage>
        <taxon>Bacteria</taxon>
        <taxon>Pseudomonadati</taxon>
        <taxon>Pseudomonadota</taxon>
        <taxon>Betaproteobacteria</taxon>
        <taxon>Burkholderiales</taxon>
        <taxon>Oxalobacteraceae</taxon>
        <taxon>Undibacterium</taxon>
    </lineage>
</organism>
<gene>
    <name evidence="1" type="ORF">EJN92_07990</name>
</gene>
<dbReference type="Pfam" id="PF20383">
    <property type="entry name" value="DUF6678"/>
    <property type="match status" value="1"/>
</dbReference>